<protein>
    <recommendedName>
        <fullName evidence="4">Conjugal transfer protein TraF</fullName>
    </recommendedName>
</protein>
<feature type="signal peptide" evidence="1">
    <location>
        <begin position="1"/>
        <end position="19"/>
    </location>
</feature>
<keyword evidence="1" id="KW-0732">Signal</keyword>
<dbReference type="EMBL" id="CP023741">
    <property type="protein sequence ID" value="ATI79914.1"/>
    <property type="molecule type" value="Genomic_DNA"/>
</dbReference>
<gene>
    <name evidence="2" type="ORF">A6768_07720</name>
</gene>
<proteinExistence type="predicted"/>
<evidence type="ECO:0000313" key="2">
    <source>
        <dbReference type="EMBL" id="ATI79914.1"/>
    </source>
</evidence>
<dbReference type="RefSeq" id="WP_097383166.1">
    <property type="nucleotide sequence ID" value="NZ_CP023741.1"/>
</dbReference>
<evidence type="ECO:0000313" key="3">
    <source>
        <dbReference type="Proteomes" id="UP000219422"/>
    </source>
</evidence>
<organism evidence="2 3">
    <name type="scientific">Sphingobium yanoikuyae</name>
    <name type="common">Sphingomonas yanoikuyae</name>
    <dbReference type="NCBI Taxonomy" id="13690"/>
    <lineage>
        <taxon>Bacteria</taxon>
        <taxon>Pseudomonadati</taxon>
        <taxon>Pseudomonadota</taxon>
        <taxon>Alphaproteobacteria</taxon>
        <taxon>Sphingomonadales</taxon>
        <taxon>Sphingomonadaceae</taxon>
        <taxon>Sphingobium</taxon>
    </lineage>
</organism>
<accession>A0A291MXP5</accession>
<evidence type="ECO:0008006" key="4">
    <source>
        <dbReference type="Google" id="ProtNLM"/>
    </source>
</evidence>
<evidence type="ECO:0000256" key="1">
    <source>
        <dbReference type="SAM" id="SignalP"/>
    </source>
</evidence>
<feature type="chain" id="PRO_5012109541" description="Conjugal transfer protein TraF" evidence="1">
    <location>
        <begin position="20"/>
        <end position="193"/>
    </location>
</feature>
<sequence>MRPRFVPLLLFAALPLTGAAEPDRQAIARAAAVHPVSDAHEMHRWLSRVPVTADFPPDINATLRRAAPAFVIELSSTSGCLPCGDLWSKLQALTRSHGMKVRVIGEHEAGIRAGRLGLPWVGHPVAWLRPEDDDRRAIPIAIGTDHAPNLTRNIYLAIKMQTGVRAAIGVRALSKFTGIVGATPRTATNHGGD</sequence>
<dbReference type="GeneID" id="57776720"/>
<dbReference type="Proteomes" id="UP000219422">
    <property type="component" value="Chromosome"/>
</dbReference>
<name>A0A291MXP5_SPHYA</name>
<dbReference type="KEGG" id="sya:A6768_07720"/>
<reference evidence="2 3" key="1">
    <citation type="submission" date="2017-10" db="EMBL/GenBank/DDBJ databases">
        <title>Sphingobium yanoikuyae S72.</title>
        <authorList>
            <person name="Sanchez E."/>
            <person name="Bustos P."/>
            <person name="Mendoza P."/>
            <person name="Guo X."/>
            <person name="Mendoza A."/>
        </authorList>
    </citation>
    <scope>NUCLEOTIDE SEQUENCE [LARGE SCALE GENOMIC DNA]</scope>
    <source>
        <strain evidence="2 3">S72</strain>
    </source>
</reference>
<dbReference type="AlphaFoldDB" id="A0A291MXP5"/>